<feature type="transmembrane region" description="Helical" evidence="9">
    <location>
        <begin position="6"/>
        <end position="22"/>
    </location>
</feature>
<sequence>MGSFSIWHWLVILAIVLLLFGTKRLKNLGTDLGSAIKGFKSAVKDEEKKDEATAAGKATETIAHKDADAGRVIEGEAATRQEHSDTTPPKQG</sequence>
<keyword evidence="12" id="KW-1185">Reference proteome</keyword>
<keyword evidence="8 9" id="KW-0472">Membrane</keyword>
<dbReference type="KEGG" id="haz:A9404_07665"/>
<evidence type="ECO:0000313" key="11">
    <source>
        <dbReference type="EMBL" id="ANJ67276.1"/>
    </source>
</evidence>
<dbReference type="Pfam" id="PF02416">
    <property type="entry name" value="TatA_B_E"/>
    <property type="match status" value="1"/>
</dbReference>
<name>A0A191ZHB1_9GAMM</name>
<comment type="similarity">
    <text evidence="9">Belongs to the TatA/E family.</text>
</comment>
<keyword evidence="7 9" id="KW-0811">Translocation</keyword>
<dbReference type="Gene3D" id="1.20.5.3310">
    <property type="match status" value="1"/>
</dbReference>
<evidence type="ECO:0000256" key="10">
    <source>
        <dbReference type="SAM" id="MobiDB-lite"/>
    </source>
</evidence>
<evidence type="ECO:0000313" key="12">
    <source>
        <dbReference type="Proteomes" id="UP000078596"/>
    </source>
</evidence>
<keyword evidence="4 9" id="KW-0812">Transmembrane</keyword>
<proteinExistence type="inferred from homology"/>
<dbReference type="NCBIfam" id="TIGR01411">
    <property type="entry name" value="tatAE"/>
    <property type="match status" value="1"/>
</dbReference>
<comment type="function">
    <text evidence="9">Part of the twin-arginine translocation (Tat) system that transports large folded proteins containing a characteristic twin-arginine motif in their signal peptide across membranes. TatA could form the protein-conducting channel of the Tat system.</text>
</comment>
<keyword evidence="2 9" id="KW-0813">Transport</keyword>
<evidence type="ECO:0000256" key="8">
    <source>
        <dbReference type="ARBA" id="ARBA00023136"/>
    </source>
</evidence>
<evidence type="ECO:0000256" key="9">
    <source>
        <dbReference type="HAMAP-Rule" id="MF_00236"/>
    </source>
</evidence>
<dbReference type="RefSeq" id="WP_066099814.1">
    <property type="nucleotide sequence ID" value="NZ_CP016027.1"/>
</dbReference>
<dbReference type="PANTHER" id="PTHR42982">
    <property type="entry name" value="SEC-INDEPENDENT PROTEIN TRANSLOCASE PROTEIN TATA"/>
    <property type="match status" value="1"/>
</dbReference>
<keyword evidence="5 9" id="KW-0653">Protein transport</keyword>
<dbReference type="GO" id="GO:0008320">
    <property type="term" value="F:protein transmembrane transporter activity"/>
    <property type="evidence" value="ECO:0007669"/>
    <property type="project" value="UniProtKB-UniRule"/>
</dbReference>
<comment type="subunit">
    <text evidence="9">The Tat system comprises two distinct complexes: a TatABC complex, containing multiple copies of TatA, TatB and TatC subunits, and a separate TatA complex, containing only TatA subunits. Substrates initially bind to the TatABC complex, which probably triggers association of the separate TatA complex to form the active translocon.</text>
</comment>
<dbReference type="AlphaFoldDB" id="A0A191ZHB1"/>
<organism evidence="11 12">
    <name type="scientific">Halothiobacillus diazotrophicus</name>
    <dbReference type="NCBI Taxonomy" id="1860122"/>
    <lineage>
        <taxon>Bacteria</taxon>
        <taxon>Pseudomonadati</taxon>
        <taxon>Pseudomonadota</taxon>
        <taxon>Gammaproteobacteria</taxon>
        <taxon>Chromatiales</taxon>
        <taxon>Halothiobacillaceae</taxon>
        <taxon>Halothiobacillus</taxon>
    </lineage>
</organism>
<dbReference type="InterPro" id="IPR006312">
    <property type="entry name" value="TatA/E"/>
</dbReference>
<dbReference type="STRING" id="1860122.A9404_07665"/>
<evidence type="ECO:0000256" key="4">
    <source>
        <dbReference type="ARBA" id="ARBA00022692"/>
    </source>
</evidence>
<accession>A0A191ZHB1</accession>
<dbReference type="GO" id="GO:0043953">
    <property type="term" value="P:protein transport by the Tat complex"/>
    <property type="evidence" value="ECO:0007669"/>
    <property type="project" value="UniProtKB-UniRule"/>
</dbReference>
<dbReference type="Proteomes" id="UP000078596">
    <property type="component" value="Chromosome"/>
</dbReference>
<evidence type="ECO:0000256" key="3">
    <source>
        <dbReference type="ARBA" id="ARBA00022475"/>
    </source>
</evidence>
<dbReference type="OrthoDB" id="7066617at2"/>
<comment type="subcellular location">
    <subcellularLocation>
        <location evidence="1 9">Cell membrane</location>
        <topology evidence="1 9">Single-pass membrane protein</topology>
    </subcellularLocation>
</comment>
<dbReference type="HAMAP" id="MF_00236">
    <property type="entry name" value="TatA_E"/>
    <property type="match status" value="1"/>
</dbReference>
<reference evidence="11 12" key="1">
    <citation type="submission" date="2016-06" db="EMBL/GenBank/DDBJ databases">
        <title>Insight into the functional genes involving in sulfur oxidation in Pearl River water.</title>
        <authorList>
            <person name="Luo J."/>
            <person name="Tan X."/>
            <person name="Lin W."/>
        </authorList>
    </citation>
    <scope>NUCLEOTIDE SEQUENCE [LARGE SCALE GENOMIC DNA]</scope>
    <source>
        <strain evidence="11 12">LS2</strain>
    </source>
</reference>
<gene>
    <name evidence="9" type="primary">tatA</name>
    <name evidence="11" type="ORF">A9404_07665</name>
</gene>
<dbReference type="GO" id="GO:0033281">
    <property type="term" value="C:TAT protein transport complex"/>
    <property type="evidence" value="ECO:0007669"/>
    <property type="project" value="UniProtKB-UniRule"/>
</dbReference>
<keyword evidence="6 9" id="KW-1133">Transmembrane helix</keyword>
<feature type="compositionally biased region" description="Basic and acidic residues" evidence="10">
    <location>
        <begin position="62"/>
        <end position="85"/>
    </location>
</feature>
<feature type="region of interest" description="Disordered" evidence="10">
    <location>
        <begin position="47"/>
        <end position="92"/>
    </location>
</feature>
<dbReference type="InterPro" id="IPR003369">
    <property type="entry name" value="TatA/B/E"/>
</dbReference>
<dbReference type="EMBL" id="CP016027">
    <property type="protein sequence ID" value="ANJ67276.1"/>
    <property type="molecule type" value="Genomic_DNA"/>
</dbReference>
<dbReference type="PANTHER" id="PTHR42982:SF1">
    <property type="entry name" value="SEC-INDEPENDENT PROTEIN TRANSLOCASE PROTEIN TATA"/>
    <property type="match status" value="1"/>
</dbReference>
<evidence type="ECO:0000256" key="2">
    <source>
        <dbReference type="ARBA" id="ARBA00022448"/>
    </source>
</evidence>
<evidence type="ECO:0000256" key="5">
    <source>
        <dbReference type="ARBA" id="ARBA00022927"/>
    </source>
</evidence>
<evidence type="ECO:0000256" key="1">
    <source>
        <dbReference type="ARBA" id="ARBA00004162"/>
    </source>
</evidence>
<keyword evidence="3 9" id="KW-1003">Cell membrane</keyword>
<evidence type="ECO:0000256" key="6">
    <source>
        <dbReference type="ARBA" id="ARBA00022989"/>
    </source>
</evidence>
<evidence type="ECO:0000256" key="7">
    <source>
        <dbReference type="ARBA" id="ARBA00023010"/>
    </source>
</evidence>
<dbReference type="NCBIfam" id="NF002813">
    <property type="entry name" value="PRK02958.1"/>
    <property type="match status" value="1"/>
</dbReference>
<protein>
    <recommendedName>
        <fullName evidence="9">Sec-independent protein translocase protein TatA</fullName>
    </recommendedName>
</protein>